<keyword evidence="4" id="KW-0547">Nucleotide-binding</keyword>
<comment type="caution">
    <text evidence="11">The sequence shown here is derived from an EMBL/GenBank/DDBJ whole genome shotgun (WGS) entry which is preliminary data.</text>
</comment>
<gene>
    <name evidence="11" type="ORF">IRJ16_00030</name>
</gene>
<feature type="transmembrane region" description="Helical" evidence="9">
    <location>
        <begin position="260"/>
        <end position="279"/>
    </location>
</feature>
<dbReference type="EMBL" id="JADFFL010000001">
    <property type="protein sequence ID" value="MBE9660258.1"/>
    <property type="molecule type" value="Genomic_DNA"/>
</dbReference>
<dbReference type="InterPro" id="IPR003607">
    <property type="entry name" value="HD/PDEase_dom"/>
</dbReference>
<dbReference type="Gene3D" id="1.10.3210.10">
    <property type="entry name" value="Hypothetical protein af1432"/>
    <property type="match status" value="1"/>
</dbReference>
<feature type="transmembrane region" description="Helical" evidence="9">
    <location>
        <begin position="285"/>
        <end position="309"/>
    </location>
</feature>
<evidence type="ECO:0000256" key="6">
    <source>
        <dbReference type="ARBA" id="ARBA00023118"/>
    </source>
</evidence>
<evidence type="ECO:0000256" key="8">
    <source>
        <dbReference type="SAM" id="MobiDB-lite"/>
    </source>
</evidence>
<evidence type="ECO:0000313" key="11">
    <source>
        <dbReference type="EMBL" id="MBE9660258.1"/>
    </source>
</evidence>
<dbReference type="GO" id="GO:0051607">
    <property type="term" value="P:defense response to virus"/>
    <property type="evidence" value="ECO:0007669"/>
    <property type="project" value="UniProtKB-KW"/>
</dbReference>
<dbReference type="RefSeq" id="WP_194109466.1">
    <property type="nucleotide sequence ID" value="NZ_JADFFL010000001.1"/>
</dbReference>
<feature type="domain" description="HD/PDEase" evidence="10">
    <location>
        <begin position="26"/>
        <end position="140"/>
    </location>
</feature>
<name>A0A929PU11_9SPHI</name>
<protein>
    <submittedName>
        <fullName evidence="11">Phosphohydrolase</fullName>
    </submittedName>
</protein>
<evidence type="ECO:0000259" key="10">
    <source>
        <dbReference type="SMART" id="SM00471"/>
    </source>
</evidence>
<evidence type="ECO:0000256" key="7">
    <source>
        <dbReference type="ARBA" id="ARBA00023136"/>
    </source>
</evidence>
<dbReference type="GO" id="GO:0000166">
    <property type="term" value="F:nucleotide binding"/>
    <property type="evidence" value="ECO:0007669"/>
    <property type="project" value="UniProtKB-KW"/>
</dbReference>
<proteinExistence type="predicted"/>
<reference evidence="11" key="1">
    <citation type="submission" date="2020-10" db="EMBL/GenBank/DDBJ databases">
        <title>Mucilaginibacter mali sp. nov., isolated from rhizosphere soil of apple orchard.</title>
        <authorList>
            <person name="Lee J.-S."/>
            <person name="Kim H.S."/>
            <person name="Kim J.-S."/>
        </authorList>
    </citation>
    <scope>NUCLEOTIDE SEQUENCE</scope>
    <source>
        <strain evidence="11">KCTC 22746</strain>
    </source>
</reference>
<evidence type="ECO:0000313" key="12">
    <source>
        <dbReference type="Proteomes" id="UP000622475"/>
    </source>
</evidence>
<organism evidence="11 12">
    <name type="scientific">Mucilaginibacter myungsuensis</name>
    <dbReference type="NCBI Taxonomy" id="649104"/>
    <lineage>
        <taxon>Bacteria</taxon>
        <taxon>Pseudomonadati</taxon>
        <taxon>Bacteroidota</taxon>
        <taxon>Sphingobacteriia</taxon>
        <taxon>Sphingobacteriales</taxon>
        <taxon>Sphingobacteriaceae</taxon>
        <taxon>Mucilaginibacter</taxon>
    </lineage>
</organism>
<evidence type="ECO:0000256" key="9">
    <source>
        <dbReference type="SAM" id="Phobius"/>
    </source>
</evidence>
<dbReference type="Proteomes" id="UP000622475">
    <property type="component" value="Unassembled WGS sequence"/>
</dbReference>
<dbReference type="SMART" id="SM00471">
    <property type="entry name" value="HDc"/>
    <property type="match status" value="1"/>
</dbReference>
<evidence type="ECO:0000256" key="1">
    <source>
        <dbReference type="ARBA" id="ARBA00004236"/>
    </source>
</evidence>
<comment type="subcellular location">
    <subcellularLocation>
        <location evidence="1">Cell membrane</location>
    </subcellularLocation>
</comment>
<dbReference type="Pfam" id="PF18967">
    <property type="entry name" value="PycTM"/>
    <property type="match status" value="1"/>
</dbReference>
<dbReference type="CDD" id="cd00077">
    <property type="entry name" value="HDc"/>
    <property type="match status" value="1"/>
</dbReference>
<accession>A0A929PU11</accession>
<evidence type="ECO:0000256" key="2">
    <source>
        <dbReference type="ARBA" id="ARBA00022475"/>
    </source>
</evidence>
<keyword evidence="7 9" id="KW-0472">Membrane</keyword>
<keyword evidence="5 9" id="KW-1133">Transmembrane helix</keyword>
<feature type="region of interest" description="Disordered" evidence="8">
    <location>
        <begin position="192"/>
        <end position="211"/>
    </location>
</feature>
<keyword evidence="2" id="KW-1003">Cell membrane</keyword>
<evidence type="ECO:0000256" key="4">
    <source>
        <dbReference type="ARBA" id="ARBA00022741"/>
    </source>
</evidence>
<dbReference type="PANTHER" id="PTHR21174:SF0">
    <property type="entry name" value="HD PHOSPHOHYDROLASE FAMILY PROTEIN-RELATED"/>
    <property type="match status" value="1"/>
</dbReference>
<dbReference type="SUPFAM" id="SSF109604">
    <property type="entry name" value="HD-domain/PDEase-like"/>
    <property type="match status" value="1"/>
</dbReference>
<evidence type="ECO:0000256" key="3">
    <source>
        <dbReference type="ARBA" id="ARBA00022692"/>
    </source>
</evidence>
<dbReference type="PANTHER" id="PTHR21174">
    <property type="match status" value="1"/>
</dbReference>
<dbReference type="InterPro" id="IPR009218">
    <property type="entry name" value="HD_phosphohydro"/>
</dbReference>
<keyword evidence="3 9" id="KW-0812">Transmembrane</keyword>
<dbReference type="InterPro" id="IPR043760">
    <property type="entry name" value="PycTM_dom"/>
</dbReference>
<keyword evidence="6" id="KW-0051">Antiviral defense</keyword>
<dbReference type="AlphaFoldDB" id="A0A929PU11"/>
<dbReference type="InterPro" id="IPR006674">
    <property type="entry name" value="HD_domain"/>
</dbReference>
<evidence type="ECO:0000256" key="5">
    <source>
        <dbReference type="ARBA" id="ARBA00022989"/>
    </source>
</evidence>
<keyword evidence="12" id="KW-1185">Reference proteome</keyword>
<feature type="transmembrane region" description="Helical" evidence="9">
    <location>
        <begin position="383"/>
        <end position="405"/>
    </location>
</feature>
<sequence>MNFQQLLEEVKQYVLGYFNTHHDDDLVYHDLAHTKDVVAITTRMANHYQLNDEDFFVLLSAAWFHDTGYFVNRAEHEDQSAVIADDFLKGKQVPQAILDKVKGCIIATKMPQKPEGLLQQIICDADLFHLGMSDFKSKSKTLRREFELFKHADIDKDRWREKNIELLGGHRYFTDYAQLQLTDQQEKNLQKLKDKQTETKPEKDRPVSPILMKDENGEAVLSGPVKDKSKKDRPEKGIETMFRITSANNQRLSDMADSKAHILITVNSIILSAIISLVLKKLDENAFLAIPSFILLTISLLSMIFSILATRPSIPEGTFNHQDVEDKTVNLLFFGNFYRMPLADYTQGMIKVMNDTDFLYGTLIKDVYSQGVVLGRKYRFLRAAYNIFMFGLIIAVAAFIISSIIHSNNVAVAR</sequence>
<dbReference type="GO" id="GO:0005886">
    <property type="term" value="C:plasma membrane"/>
    <property type="evidence" value="ECO:0007669"/>
    <property type="project" value="UniProtKB-SubCell"/>
</dbReference>
<dbReference type="Pfam" id="PF01966">
    <property type="entry name" value="HD"/>
    <property type="match status" value="1"/>
</dbReference>